<dbReference type="InterPro" id="IPR011712">
    <property type="entry name" value="Sig_transdc_His_kin_sub3_dim/P"/>
</dbReference>
<keyword evidence="4" id="KW-1133">Transmembrane helix</keyword>
<evidence type="ECO:0000313" key="7">
    <source>
        <dbReference type="Proteomes" id="UP000297604"/>
    </source>
</evidence>
<dbReference type="GO" id="GO:0016301">
    <property type="term" value="F:kinase activity"/>
    <property type="evidence" value="ECO:0007669"/>
    <property type="project" value="UniProtKB-KW"/>
</dbReference>
<keyword evidence="2 6" id="KW-0418">Kinase</keyword>
<dbReference type="Proteomes" id="UP000297604">
    <property type="component" value="Unassembled WGS sequence"/>
</dbReference>
<feature type="transmembrane region" description="Helical" evidence="4">
    <location>
        <begin position="41"/>
        <end position="66"/>
    </location>
</feature>
<dbReference type="PANTHER" id="PTHR24421">
    <property type="entry name" value="NITRATE/NITRITE SENSOR PROTEIN NARX-RELATED"/>
    <property type="match status" value="1"/>
</dbReference>
<accession>A0ABY2IPI0</accession>
<dbReference type="Pfam" id="PF07730">
    <property type="entry name" value="HisKA_3"/>
    <property type="match status" value="1"/>
</dbReference>
<evidence type="ECO:0000313" key="6">
    <source>
        <dbReference type="EMBL" id="TFC21821.1"/>
    </source>
</evidence>
<keyword evidence="3" id="KW-0902">Two-component regulatory system</keyword>
<feature type="domain" description="Histidine kinase/HSP90-like ATPase" evidence="5">
    <location>
        <begin position="299"/>
        <end position="413"/>
    </location>
</feature>
<dbReference type="SMART" id="SM00387">
    <property type="entry name" value="HATPase_c"/>
    <property type="match status" value="1"/>
</dbReference>
<dbReference type="RefSeq" id="WP_134450225.1">
    <property type="nucleotide sequence ID" value="NZ_SOFS01000015.1"/>
</dbReference>
<protein>
    <submittedName>
        <fullName evidence="6">Sensor histidine kinase</fullName>
    </submittedName>
</protein>
<dbReference type="Gene3D" id="3.30.565.10">
    <property type="entry name" value="Histidine kinase-like ATPase, C-terminal domain"/>
    <property type="match status" value="1"/>
</dbReference>
<dbReference type="InterPro" id="IPR003594">
    <property type="entry name" value="HATPase_dom"/>
</dbReference>
<keyword evidence="4" id="KW-0472">Membrane</keyword>
<proteinExistence type="predicted"/>
<evidence type="ECO:0000259" key="5">
    <source>
        <dbReference type="SMART" id="SM00387"/>
    </source>
</evidence>
<evidence type="ECO:0000256" key="1">
    <source>
        <dbReference type="ARBA" id="ARBA00022679"/>
    </source>
</evidence>
<keyword evidence="1" id="KW-0808">Transferase</keyword>
<feature type="transmembrane region" description="Helical" evidence="4">
    <location>
        <begin position="86"/>
        <end position="107"/>
    </location>
</feature>
<dbReference type="EMBL" id="SOFS01000015">
    <property type="protein sequence ID" value="TFC21821.1"/>
    <property type="molecule type" value="Genomic_DNA"/>
</dbReference>
<organism evidence="6 7">
    <name type="scientific">Cryobacterium glucosi</name>
    <dbReference type="NCBI Taxonomy" id="1259175"/>
    <lineage>
        <taxon>Bacteria</taxon>
        <taxon>Bacillati</taxon>
        <taxon>Actinomycetota</taxon>
        <taxon>Actinomycetes</taxon>
        <taxon>Micrococcales</taxon>
        <taxon>Microbacteriaceae</taxon>
        <taxon>Cryobacterium</taxon>
    </lineage>
</organism>
<dbReference type="Pfam" id="PF02518">
    <property type="entry name" value="HATPase_c"/>
    <property type="match status" value="1"/>
</dbReference>
<keyword evidence="4" id="KW-0812">Transmembrane</keyword>
<evidence type="ECO:0000256" key="2">
    <source>
        <dbReference type="ARBA" id="ARBA00022777"/>
    </source>
</evidence>
<dbReference type="CDD" id="cd16917">
    <property type="entry name" value="HATPase_UhpB-NarQ-NarX-like"/>
    <property type="match status" value="1"/>
</dbReference>
<sequence length="413" mass="43248">MTAHGSGLDSVFLGLRVSLHLLVLGLVVLVVAMAGQAGMPAAGVIICLSAVLLGTYATGTLVAYNLPSRSLPGWALAWTAALSLEWVVLTVFSPEAIYLLFPLFFIYLHLLPGWTGPAAIALATGIAIVAFGVHRGFSVGGVIGPVIGAVVAVVIGLAYRSLTREARERDLLIAELQDTRTQLAAAERAAGVLDERGRLAREIHDTVSQSLSSIVLLLHAAERSADSSAAVRMRVGQARDAATQALGETRSFIDELSPPALRQTTLVEALRRLAAETEAASGVPVNVTISGDIGLLPTRLETALLRIAQGSLANAVQHARAGRIDLTLSRLDSEVILDVVDDGVGFDPESGPQAVPAAVVPAAVPTARNTFGLHAMRERVTELGGTLTVESTRPDGDRNRHGTSVVASFELAR</sequence>
<dbReference type="PIRSF" id="PIRSF037434">
    <property type="entry name" value="STHK_ChrS"/>
    <property type="match status" value="1"/>
</dbReference>
<evidence type="ECO:0000256" key="3">
    <source>
        <dbReference type="ARBA" id="ARBA00023012"/>
    </source>
</evidence>
<dbReference type="InterPro" id="IPR017205">
    <property type="entry name" value="Sig_transdc_His_kinase_ChrS"/>
</dbReference>
<keyword evidence="7" id="KW-1185">Reference proteome</keyword>
<dbReference type="SUPFAM" id="SSF55874">
    <property type="entry name" value="ATPase domain of HSP90 chaperone/DNA topoisomerase II/histidine kinase"/>
    <property type="match status" value="1"/>
</dbReference>
<feature type="transmembrane region" description="Helical" evidence="4">
    <location>
        <begin position="139"/>
        <end position="159"/>
    </location>
</feature>
<gene>
    <name evidence="6" type="ORF">E3O46_06325</name>
</gene>
<reference evidence="6 7" key="1">
    <citation type="submission" date="2019-03" db="EMBL/GenBank/DDBJ databases">
        <title>Genomics of glacier-inhabiting Cryobacterium strains.</title>
        <authorList>
            <person name="Liu Q."/>
            <person name="Xin Y.-H."/>
        </authorList>
    </citation>
    <scope>NUCLEOTIDE SEQUENCE [LARGE SCALE GENOMIC DNA]</scope>
    <source>
        <strain evidence="6 7">MDB1-5</strain>
    </source>
</reference>
<name>A0ABY2IPI0_9MICO</name>
<dbReference type="InterPro" id="IPR050482">
    <property type="entry name" value="Sensor_HK_TwoCompSys"/>
</dbReference>
<dbReference type="Gene3D" id="1.20.5.1930">
    <property type="match status" value="1"/>
</dbReference>
<feature type="transmembrane region" description="Helical" evidence="4">
    <location>
        <begin position="12"/>
        <end position="34"/>
    </location>
</feature>
<dbReference type="PANTHER" id="PTHR24421:SF62">
    <property type="entry name" value="SENSORY TRANSDUCTION HISTIDINE KINASE"/>
    <property type="match status" value="1"/>
</dbReference>
<comment type="caution">
    <text evidence="6">The sequence shown here is derived from an EMBL/GenBank/DDBJ whole genome shotgun (WGS) entry which is preliminary data.</text>
</comment>
<evidence type="ECO:0000256" key="4">
    <source>
        <dbReference type="SAM" id="Phobius"/>
    </source>
</evidence>
<feature type="transmembrane region" description="Helical" evidence="4">
    <location>
        <begin position="114"/>
        <end position="133"/>
    </location>
</feature>
<dbReference type="InterPro" id="IPR036890">
    <property type="entry name" value="HATPase_C_sf"/>
</dbReference>